<dbReference type="Pfam" id="PF09375">
    <property type="entry name" value="Peptidase_M75"/>
    <property type="match status" value="1"/>
</dbReference>
<dbReference type="CDD" id="cd14659">
    <property type="entry name" value="Imelysin-like_IPPA"/>
    <property type="match status" value="1"/>
</dbReference>
<feature type="domain" description="Imelysin-like" evidence="4">
    <location>
        <begin position="46"/>
        <end position="340"/>
    </location>
</feature>
<dbReference type="OrthoDB" id="5729110at2"/>
<keyword evidence="6" id="KW-1185">Reference proteome</keyword>
<name>A0A430KPQ6_9GAMM</name>
<dbReference type="InterPro" id="IPR038352">
    <property type="entry name" value="Imelysin_sf"/>
</dbReference>
<comment type="subcellular location">
    <subcellularLocation>
        <location evidence="1">Cell envelope</location>
    </subcellularLocation>
</comment>
<evidence type="ECO:0000256" key="2">
    <source>
        <dbReference type="ARBA" id="ARBA00022729"/>
    </source>
</evidence>
<evidence type="ECO:0000256" key="1">
    <source>
        <dbReference type="ARBA" id="ARBA00004196"/>
    </source>
</evidence>
<dbReference type="Proteomes" id="UP000283087">
    <property type="component" value="Unassembled WGS sequence"/>
</dbReference>
<accession>A0A430KPQ6</accession>
<feature type="signal peptide" evidence="3">
    <location>
        <begin position="1"/>
        <end position="27"/>
    </location>
</feature>
<evidence type="ECO:0000313" key="6">
    <source>
        <dbReference type="Proteomes" id="UP000283087"/>
    </source>
</evidence>
<dbReference type="EMBL" id="RQXW01000010">
    <property type="protein sequence ID" value="RTE65471.1"/>
    <property type="molecule type" value="Genomic_DNA"/>
</dbReference>
<comment type="caution">
    <text evidence="5">The sequence shown here is derived from an EMBL/GenBank/DDBJ whole genome shotgun (WGS) entry which is preliminary data.</text>
</comment>
<dbReference type="GO" id="GO:0030313">
    <property type="term" value="C:cell envelope"/>
    <property type="evidence" value="ECO:0007669"/>
    <property type="project" value="UniProtKB-SubCell"/>
</dbReference>
<keyword evidence="2 3" id="KW-0732">Signal</keyword>
<evidence type="ECO:0000259" key="4">
    <source>
        <dbReference type="Pfam" id="PF09375"/>
    </source>
</evidence>
<proteinExistence type="predicted"/>
<organism evidence="5 6">
    <name type="scientific">Amphritea opalescens</name>
    <dbReference type="NCBI Taxonomy" id="2490544"/>
    <lineage>
        <taxon>Bacteria</taxon>
        <taxon>Pseudomonadati</taxon>
        <taxon>Pseudomonadota</taxon>
        <taxon>Gammaproteobacteria</taxon>
        <taxon>Oceanospirillales</taxon>
        <taxon>Oceanospirillaceae</taxon>
        <taxon>Amphritea</taxon>
    </lineage>
</organism>
<dbReference type="RefSeq" id="WP_126158998.1">
    <property type="nucleotide sequence ID" value="NZ_RQXW01000010.1"/>
</dbReference>
<gene>
    <name evidence="5" type="ORF">EH243_12465</name>
</gene>
<feature type="chain" id="PRO_5019162006" description="Imelysin-like domain-containing protein" evidence="3">
    <location>
        <begin position="28"/>
        <end position="363"/>
    </location>
</feature>
<dbReference type="InterPro" id="IPR018976">
    <property type="entry name" value="Imelysin-like"/>
</dbReference>
<dbReference type="AlphaFoldDB" id="A0A430KPQ6"/>
<reference evidence="5 6" key="1">
    <citation type="submission" date="2018-11" db="EMBL/GenBank/DDBJ databases">
        <title>The draft genome sequence of Amphritea opalescens ANRC-JH13T.</title>
        <authorList>
            <person name="Fang Z."/>
            <person name="Zhang Y."/>
            <person name="Han X."/>
        </authorList>
    </citation>
    <scope>NUCLEOTIDE SEQUENCE [LARGE SCALE GENOMIC DNA]</scope>
    <source>
        <strain evidence="5 6">ANRC-JH13</strain>
    </source>
</reference>
<evidence type="ECO:0000313" key="5">
    <source>
        <dbReference type="EMBL" id="RTE65471.1"/>
    </source>
</evidence>
<dbReference type="PROSITE" id="PS51257">
    <property type="entry name" value="PROKAR_LIPOPROTEIN"/>
    <property type="match status" value="1"/>
</dbReference>
<dbReference type="Gene3D" id="1.20.1420.20">
    <property type="entry name" value="M75 peptidase, HXXE motif"/>
    <property type="match status" value="1"/>
</dbReference>
<dbReference type="InterPro" id="IPR034984">
    <property type="entry name" value="Imelysin-like_IPPA"/>
</dbReference>
<protein>
    <recommendedName>
        <fullName evidence="4">Imelysin-like domain-containing protein</fullName>
    </recommendedName>
</protein>
<sequence length="363" mass="40470">MKQASSPLWPTLLGAACLLTLTGVLHAAPTEQQWKTVNHTLVTEHILPRYQHLAESSSALQSSTAALCQQPDQAHLDAAQQAFHRTMDDWERVQHIQFGPIENLMRNFSMQFWPDKKNLIGKQLNILLAEQDPATLKTDALYKASIGVKGLPALERLLFTGQLSELENHSYRCQLTSTIAAYVAENSAATVTEWQQEYSPSVFNAGSEDSYYDDHQEVAVDMLKSLVEPVEAIRDQKILRPLGNGEKVRPRRSESWRSERSIRNIQLNIASLQDLYEGHPDNVANLLRQQGAAAQADQISGLFSDIITQLKTIKGPLTTTLYQPQTVTQLQQVSASLKQLDLALNAAMQTLDIQLGFNSRDGD</sequence>
<evidence type="ECO:0000256" key="3">
    <source>
        <dbReference type="SAM" id="SignalP"/>
    </source>
</evidence>